<feature type="compositionally biased region" description="Basic residues" evidence="1">
    <location>
        <begin position="1"/>
        <end position="13"/>
    </location>
</feature>
<dbReference type="EMBL" id="BLLF01001491">
    <property type="protein sequence ID" value="GFH19616.1"/>
    <property type="molecule type" value="Genomic_DNA"/>
</dbReference>
<name>A0A699ZKV9_HAELA</name>
<feature type="region of interest" description="Disordered" evidence="1">
    <location>
        <begin position="49"/>
        <end position="87"/>
    </location>
</feature>
<keyword evidence="3" id="KW-1185">Reference proteome</keyword>
<feature type="non-terminal residue" evidence="2">
    <location>
        <position position="1"/>
    </location>
</feature>
<evidence type="ECO:0000256" key="1">
    <source>
        <dbReference type="SAM" id="MobiDB-lite"/>
    </source>
</evidence>
<accession>A0A699ZKV9</accession>
<sequence length="251" mass="26002">MTAARRRSRKLRRNSICPARPGTRRQRCLQHGLLELDEAEALLKELGKKPLSSVTSKGSTPQTKCSGASQGPASEAKDRQAAKQGKLAGQLPGMVDLQQHVLLVAEEAANKQQAAAARAKAPKRKVVYEEAQSEEENSTGSSEDQSDDGTPLAKRKSAAAAPTSKAGSKSDAKSSGKAAGSKAAIAEKPSGKDASGGNAKATSATVKADIRTDCEVLPICTTLLGWTGHHQAIAVIPNPGPLGRQGWGGAP</sequence>
<comment type="caution">
    <text evidence="2">The sequence shown here is derived from an EMBL/GenBank/DDBJ whole genome shotgun (WGS) entry which is preliminary data.</text>
</comment>
<proteinExistence type="predicted"/>
<feature type="region of interest" description="Disordered" evidence="1">
    <location>
        <begin position="1"/>
        <end position="24"/>
    </location>
</feature>
<feature type="region of interest" description="Disordered" evidence="1">
    <location>
        <begin position="116"/>
        <end position="208"/>
    </location>
</feature>
<reference evidence="2 3" key="1">
    <citation type="submission" date="2020-02" db="EMBL/GenBank/DDBJ databases">
        <title>Draft genome sequence of Haematococcus lacustris strain NIES-144.</title>
        <authorList>
            <person name="Morimoto D."/>
            <person name="Nakagawa S."/>
            <person name="Yoshida T."/>
            <person name="Sawayama S."/>
        </authorList>
    </citation>
    <scope>NUCLEOTIDE SEQUENCE [LARGE SCALE GENOMIC DNA]</scope>
    <source>
        <strain evidence="2 3">NIES-144</strain>
    </source>
</reference>
<evidence type="ECO:0000313" key="3">
    <source>
        <dbReference type="Proteomes" id="UP000485058"/>
    </source>
</evidence>
<gene>
    <name evidence="2" type="ORF">HaLaN_16586</name>
</gene>
<dbReference type="AlphaFoldDB" id="A0A699ZKV9"/>
<feature type="compositionally biased region" description="Low complexity" evidence="1">
    <location>
        <begin position="175"/>
        <end position="184"/>
    </location>
</feature>
<protein>
    <submittedName>
        <fullName evidence="2">Uncharacterized protein</fullName>
    </submittedName>
</protein>
<dbReference type="Proteomes" id="UP000485058">
    <property type="component" value="Unassembled WGS sequence"/>
</dbReference>
<feature type="compositionally biased region" description="Polar residues" evidence="1">
    <location>
        <begin position="52"/>
        <end position="72"/>
    </location>
</feature>
<organism evidence="2 3">
    <name type="scientific">Haematococcus lacustris</name>
    <name type="common">Green alga</name>
    <name type="synonym">Haematococcus pluvialis</name>
    <dbReference type="NCBI Taxonomy" id="44745"/>
    <lineage>
        <taxon>Eukaryota</taxon>
        <taxon>Viridiplantae</taxon>
        <taxon>Chlorophyta</taxon>
        <taxon>core chlorophytes</taxon>
        <taxon>Chlorophyceae</taxon>
        <taxon>CS clade</taxon>
        <taxon>Chlamydomonadales</taxon>
        <taxon>Haematococcaceae</taxon>
        <taxon>Haematococcus</taxon>
    </lineage>
</organism>
<evidence type="ECO:0000313" key="2">
    <source>
        <dbReference type="EMBL" id="GFH19616.1"/>
    </source>
</evidence>